<proteinExistence type="predicted"/>
<dbReference type="InParanoid" id="K9TDS7"/>
<reference evidence="1 2" key="1">
    <citation type="submission" date="2012-06" db="EMBL/GenBank/DDBJ databases">
        <title>Finished chromosome of genome of Oscillatoria acuminata PCC 6304.</title>
        <authorList>
            <consortium name="US DOE Joint Genome Institute"/>
            <person name="Gugger M."/>
            <person name="Coursin T."/>
            <person name="Rippka R."/>
            <person name="Tandeau De Marsac N."/>
            <person name="Huntemann M."/>
            <person name="Wei C.-L."/>
            <person name="Han J."/>
            <person name="Detter J.C."/>
            <person name="Han C."/>
            <person name="Tapia R."/>
            <person name="Davenport K."/>
            <person name="Daligault H."/>
            <person name="Erkkila T."/>
            <person name="Gu W."/>
            <person name="Munk A.C.C."/>
            <person name="Teshima H."/>
            <person name="Xu Y."/>
            <person name="Chain P."/>
            <person name="Chen A."/>
            <person name="Krypides N."/>
            <person name="Mavromatis K."/>
            <person name="Markowitz V."/>
            <person name="Szeto E."/>
            <person name="Ivanova N."/>
            <person name="Mikhailova N."/>
            <person name="Ovchinnikova G."/>
            <person name="Pagani I."/>
            <person name="Pati A."/>
            <person name="Goodwin L."/>
            <person name="Peters L."/>
            <person name="Pitluck S."/>
            <person name="Woyke T."/>
            <person name="Kerfeld C."/>
        </authorList>
    </citation>
    <scope>NUCLEOTIDE SEQUENCE [LARGE SCALE GENOMIC DNA]</scope>
    <source>
        <strain evidence="1 2">PCC 6304</strain>
    </source>
</reference>
<gene>
    <name evidence="1" type="ORF">Oscil6304_0420</name>
</gene>
<dbReference type="HOGENOM" id="CLU_2130914_0_0_3"/>
<dbReference type="EMBL" id="CP003607">
    <property type="protein sequence ID" value="AFY80169.1"/>
    <property type="molecule type" value="Genomic_DNA"/>
</dbReference>
<dbReference type="KEGG" id="oac:Oscil6304_0420"/>
<dbReference type="Proteomes" id="UP000010367">
    <property type="component" value="Chromosome"/>
</dbReference>
<evidence type="ECO:0000313" key="2">
    <source>
        <dbReference type="Proteomes" id="UP000010367"/>
    </source>
</evidence>
<name>K9TDS7_9CYAN</name>
<organism evidence="1 2">
    <name type="scientific">Oscillatoria acuminata PCC 6304</name>
    <dbReference type="NCBI Taxonomy" id="56110"/>
    <lineage>
        <taxon>Bacteria</taxon>
        <taxon>Bacillati</taxon>
        <taxon>Cyanobacteriota</taxon>
        <taxon>Cyanophyceae</taxon>
        <taxon>Oscillatoriophycideae</taxon>
        <taxon>Oscillatoriales</taxon>
        <taxon>Oscillatoriaceae</taxon>
        <taxon>Oscillatoria</taxon>
    </lineage>
</organism>
<keyword evidence="2" id="KW-1185">Reference proteome</keyword>
<protein>
    <submittedName>
        <fullName evidence="1">Uncharacterized protein</fullName>
    </submittedName>
</protein>
<dbReference type="RefSeq" id="WP_015146819.1">
    <property type="nucleotide sequence ID" value="NC_019693.1"/>
</dbReference>
<dbReference type="AlphaFoldDB" id="K9TDS7"/>
<evidence type="ECO:0000313" key="1">
    <source>
        <dbReference type="EMBL" id="AFY80169.1"/>
    </source>
</evidence>
<accession>K9TDS7</accession>
<sequence>MFFNLLTQTPTPEQYETETPVIVAATTTAANLIPANPNRVGLGLINQTDEFIYLNTGEMGTSPASASAKIFVIPAQSYVSFEGKIETPTEALNVVWAAAAAGNLTAIERVVVG</sequence>